<dbReference type="AlphaFoldDB" id="A0A399SXK6"/>
<dbReference type="Gene3D" id="2.60.40.10">
    <property type="entry name" value="Immunoglobulins"/>
    <property type="match status" value="1"/>
</dbReference>
<dbReference type="SUPFAM" id="SSF49299">
    <property type="entry name" value="PKD domain"/>
    <property type="match status" value="1"/>
</dbReference>
<sequence length="444" mass="49630">MYLKEEGFMKRSLYLAGILILFSQLLNAQITAPQSTGSDVTQYPAFLENDSIFIFCTTDSLSEVGALAVSTALEGTKTFLWEKYNEETAAFEFFAQESSDAASHQISNLGNGCYRATVTLGSTTNIHRAWVFNNWALAEGSVASSDCESFSLAGTFRAATLTYYDLSDNTPVDLFKDVKVQWLDGSEVVSTLLNPEFFDPPAEDGNFTLRVYDKYGCEARSTVAYESLVTQAEFTVQANWTNPGGLVGEAPLTVTFTNTSKNATPGYYEWFFYRDMDEITEESQGASEPVDSILIVAYDDSPIYTYQSSGRYLVKLVAKKVTQTHTCVDTFALEKLIVADTSSIIVPNVFTPNNGDDVNNEFKIKFWSMKSIEITIVNRWGKRVHYWRSGDIQDPENARVEAVWDGTINGRNASPGVYYYDVVGRGRDGRKQTKHGFLHLFRNK</sequence>
<dbReference type="InterPro" id="IPR013783">
    <property type="entry name" value="Ig-like_fold"/>
</dbReference>
<organism evidence="1 2">
    <name type="scientific">Maribellus luteus</name>
    <dbReference type="NCBI Taxonomy" id="2305463"/>
    <lineage>
        <taxon>Bacteria</taxon>
        <taxon>Pseudomonadati</taxon>
        <taxon>Bacteroidota</taxon>
        <taxon>Bacteroidia</taxon>
        <taxon>Marinilabiliales</taxon>
        <taxon>Prolixibacteraceae</taxon>
        <taxon>Maribellus</taxon>
    </lineage>
</organism>
<protein>
    <submittedName>
        <fullName evidence="1">Gliding motility-associated C-terminal domain-containing protein</fullName>
    </submittedName>
</protein>
<dbReference type="Pfam" id="PF13585">
    <property type="entry name" value="CHU_C"/>
    <property type="match status" value="1"/>
</dbReference>
<keyword evidence="2" id="KW-1185">Reference proteome</keyword>
<dbReference type="EMBL" id="QWGR01000011">
    <property type="protein sequence ID" value="RIJ46901.1"/>
    <property type="molecule type" value="Genomic_DNA"/>
</dbReference>
<evidence type="ECO:0000313" key="2">
    <source>
        <dbReference type="Proteomes" id="UP000265926"/>
    </source>
</evidence>
<evidence type="ECO:0000313" key="1">
    <source>
        <dbReference type="EMBL" id="RIJ46901.1"/>
    </source>
</evidence>
<comment type="caution">
    <text evidence="1">The sequence shown here is derived from an EMBL/GenBank/DDBJ whole genome shotgun (WGS) entry which is preliminary data.</text>
</comment>
<dbReference type="InterPro" id="IPR035986">
    <property type="entry name" value="PKD_dom_sf"/>
</dbReference>
<name>A0A399SXK6_9BACT</name>
<dbReference type="Proteomes" id="UP000265926">
    <property type="component" value="Unassembled WGS sequence"/>
</dbReference>
<reference evidence="1 2" key="1">
    <citation type="submission" date="2018-08" db="EMBL/GenBank/DDBJ databases">
        <title>Pallidiluteibacterium maritimus gen. nov., sp. nov., isolated from coastal sediment.</title>
        <authorList>
            <person name="Zhou L.Y."/>
        </authorList>
    </citation>
    <scope>NUCLEOTIDE SEQUENCE [LARGE SCALE GENOMIC DNA]</scope>
    <source>
        <strain evidence="1 2">XSD2</strain>
    </source>
</reference>
<proteinExistence type="predicted"/>
<gene>
    <name evidence="1" type="ORF">D1614_17245</name>
</gene>
<accession>A0A399SXK6</accession>